<reference evidence="2" key="2">
    <citation type="submission" date="2015-01" db="EMBL/GenBank/DDBJ databases">
        <title>Evolutionary Origins and Diversification of the Mycorrhizal Mutualists.</title>
        <authorList>
            <consortium name="DOE Joint Genome Institute"/>
            <consortium name="Mycorrhizal Genomics Consortium"/>
            <person name="Kohler A."/>
            <person name="Kuo A."/>
            <person name="Nagy L.G."/>
            <person name="Floudas D."/>
            <person name="Copeland A."/>
            <person name="Barry K.W."/>
            <person name="Cichocki N."/>
            <person name="Veneault-Fourrey C."/>
            <person name="LaButti K."/>
            <person name="Lindquist E.A."/>
            <person name="Lipzen A."/>
            <person name="Lundell T."/>
            <person name="Morin E."/>
            <person name="Murat C."/>
            <person name="Riley R."/>
            <person name="Ohm R."/>
            <person name="Sun H."/>
            <person name="Tunlid A."/>
            <person name="Henrissat B."/>
            <person name="Grigoriev I.V."/>
            <person name="Hibbett D.S."/>
            <person name="Martin F."/>
        </authorList>
    </citation>
    <scope>NUCLEOTIDE SEQUENCE [LARGE SCALE GENOMIC DNA]</scope>
    <source>
        <strain evidence="2">Foug A</strain>
    </source>
</reference>
<dbReference type="HOGENOM" id="CLU_1409569_0_0_1"/>
<accession>A0A0C3DUA6</accession>
<reference evidence="1 2" key="1">
    <citation type="submission" date="2014-04" db="EMBL/GenBank/DDBJ databases">
        <authorList>
            <consortium name="DOE Joint Genome Institute"/>
            <person name="Kuo A."/>
            <person name="Kohler A."/>
            <person name="Nagy L.G."/>
            <person name="Floudas D."/>
            <person name="Copeland A."/>
            <person name="Barry K.W."/>
            <person name="Cichocki N."/>
            <person name="Veneault-Fourrey C."/>
            <person name="LaButti K."/>
            <person name="Lindquist E.A."/>
            <person name="Lipzen A."/>
            <person name="Lundell T."/>
            <person name="Morin E."/>
            <person name="Murat C."/>
            <person name="Sun H."/>
            <person name="Tunlid A."/>
            <person name="Henrissat B."/>
            <person name="Grigoriev I.V."/>
            <person name="Hibbett D.S."/>
            <person name="Martin F."/>
            <person name="Nordberg H.P."/>
            <person name="Cantor M.N."/>
            <person name="Hua S.X."/>
        </authorList>
    </citation>
    <scope>NUCLEOTIDE SEQUENCE [LARGE SCALE GENOMIC DNA]</scope>
    <source>
        <strain evidence="1 2">Foug A</strain>
    </source>
</reference>
<evidence type="ECO:0000313" key="1">
    <source>
        <dbReference type="EMBL" id="KIM64195.1"/>
    </source>
</evidence>
<proteinExistence type="predicted"/>
<dbReference type="Proteomes" id="UP000053989">
    <property type="component" value="Unassembled WGS sequence"/>
</dbReference>
<sequence length="193" mass="21963">MCRAWDARHFQIVPWRCLPRVHYDPAFLVCIVSTTCLPTSSDFSCFMYRSPHVNQCDVGLPQTLTYFSTCNPMQPGWKAQELLRNVIFLFHLVGPSHIITSFPPLHCQIHCPDRPVLREVIQSSLAILLIYCYHQSIMAEQVRYPVEVGPQSALFRIPSSDGDSQISASFVSIILPPSQNWVTAMQKVCVHNM</sequence>
<dbReference type="AlphaFoldDB" id="A0A0C3DUA6"/>
<gene>
    <name evidence="1" type="ORF">SCLCIDRAFT_664883</name>
</gene>
<dbReference type="InParanoid" id="A0A0C3DUA6"/>
<organism evidence="1 2">
    <name type="scientific">Scleroderma citrinum Foug A</name>
    <dbReference type="NCBI Taxonomy" id="1036808"/>
    <lineage>
        <taxon>Eukaryota</taxon>
        <taxon>Fungi</taxon>
        <taxon>Dikarya</taxon>
        <taxon>Basidiomycota</taxon>
        <taxon>Agaricomycotina</taxon>
        <taxon>Agaricomycetes</taxon>
        <taxon>Agaricomycetidae</taxon>
        <taxon>Boletales</taxon>
        <taxon>Sclerodermatineae</taxon>
        <taxon>Sclerodermataceae</taxon>
        <taxon>Scleroderma</taxon>
    </lineage>
</organism>
<name>A0A0C3DUA6_9AGAM</name>
<protein>
    <submittedName>
        <fullName evidence="1">Uncharacterized protein</fullName>
    </submittedName>
</protein>
<evidence type="ECO:0000313" key="2">
    <source>
        <dbReference type="Proteomes" id="UP000053989"/>
    </source>
</evidence>
<dbReference type="EMBL" id="KN822030">
    <property type="protein sequence ID" value="KIM64195.1"/>
    <property type="molecule type" value="Genomic_DNA"/>
</dbReference>
<keyword evidence="2" id="KW-1185">Reference proteome</keyword>